<dbReference type="SUPFAM" id="SSF52540">
    <property type="entry name" value="P-loop containing nucleoside triphosphate hydrolases"/>
    <property type="match status" value="1"/>
</dbReference>
<sequence>MAETEPRITVEALTMAFGDKVVQKDVSFTVSSGSIFVIMGGSGCGKSTLLKHMIGLIEPAAGRILYGDRDFYKLTEDQRDRLLRQFGVLFQGGALWSSMTVSQNVALPLELYSSYSAATIADLTAFKLSLVGLDGSGHLMPSEISGGMRKRAGLARALAFDPEILFLDEPSAGLDPISSRRLDDLILQLRDLLGVTVVMVTHELESIFAIADDCVFLDATAKTAIAHGDPKTLRDHSDNAFVRAFLNRREPDRTETVVSAS</sequence>
<name>A0A7S8HCJ7_9HYPH</name>
<dbReference type="KEGG" id="kmn:HW532_14550"/>
<evidence type="ECO:0000256" key="2">
    <source>
        <dbReference type="ARBA" id="ARBA00022448"/>
    </source>
</evidence>
<dbReference type="InterPro" id="IPR003593">
    <property type="entry name" value="AAA+_ATPase"/>
</dbReference>
<evidence type="ECO:0000256" key="1">
    <source>
        <dbReference type="ARBA" id="ARBA00005417"/>
    </source>
</evidence>
<evidence type="ECO:0000256" key="3">
    <source>
        <dbReference type="ARBA" id="ARBA00022741"/>
    </source>
</evidence>
<reference evidence="6 7" key="1">
    <citation type="submission" date="2020-06" db="EMBL/GenBank/DDBJ databases">
        <title>Genome sequence of 2 isolates from Red Sea Mangroves.</title>
        <authorList>
            <person name="Sefrji F."/>
            <person name="Michoud G."/>
            <person name="Merlino G."/>
            <person name="Daffonchio D."/>
        </authorList>
    </citation>
    <scope>NUCLEOTIDE SEQUENCE [LARGE SCALE GENOMIC DNA]</scope>
    <source>
        <strain evidence="6 7">R1DC25</strain>
    </source>
</reference>
<comment type="similarity">
    <text evidence="1">Belongs to the ABC transporter superfamily.</text>
</comment>
<keyword evidence="2" id="KW-0813">Transport</keyword>
<keyword evidence="3" id="KW-0547">Nucleotide-binding</keyword>
<gene>
    <name evidence="6" type="ORF">HW532_14550</name>
</gene>
<accession>A0A7S8HCJ7</accession>
<dbReference type="PANTHER" id="PTHR43023:SF3">
    <property type="entry name" value="PROTEIN TRIGALACTOSYLDIACYLGLYCEROL 3, CHLOROPLASTIC"/>
    <property type="match status" value="1"/>
</dbReference>
<feature type="domain" description="ABC transporter" evidence="5">
    <location>
        <begin position="8"/>
        <end position="244"/>
    </location>
</feature>
<evidence type="ECO:0000313" key="7">
    <source>
        <dbReference type="Proteomes" id="UP000593594"/>
    </source>
</evidence>
<dbReference type="PROSITE" id="PS00211">
    <property type="entry name" value="ABC_TRANSPORTER_1"/>
    <property type="match status" value="1"/>
</dbReference>
<proteinExistence type="inferred from homology"/>
<dbReference type="Gene3D" id="3.40.50.300">
    <property type="entry name" value="P-loop containing nucleotide triphosphate hydrolases"/>
    <property type="match status" value="1"/>
</dbReference>
<organism evidence="6 7">
    <name type="scientific">Kaustia mangrovi</name>
    <dbReference type="NCBI Taxonomy" id="2593653"/>
    <lineage>
        <taxon>Bacteria</taxon>
        <taxon>Pseudomonadati</taxon>
        <taxon>Pseudomonadota</taxon>
        <taxon>Alphaproteobacteria</taxon>
        <taxon>Hyphomicrobiales</taxon>
        <taxon>Parvibaculaceae</taxon>
        <taxon>Kaustia</taxon>
    </lineage>
</organism>
<evidence type="ECO:0000256" key="4">
    <source>
        <dbReference type="ARBA" id="ARBA00022840"/>
    </source>
</evidence>
<dbReference type="AlphaFoldDB" id="A0A7S8HCJ7"/>
<dbReference type="InterPro" id="IPR027417">
    <property type="entry name" value="P-loop_NTPase"/>
</dbReference>
<dbReference type="InterPro" id="IPR017871">
    <property type="entry name" value="ABC_transporter-like_CS"/>
</dbReference>
<dbReference type="InterPro" id="IPR003439">
    <property type="entry name" value="ABC_transporter-like_ATP-bd"/>
</dbReference>
<dbReference type="GO" id="GO:0016887">
    <property type="term" value="F:ATP hydrolysis activity"/>
    <property type="evidence" value="ECO:0007669"/>
    <property type="project" value="InterPro"/>
</dbReference>
<dbReference type="EMBL" id="CP058214">
    <property type="protein sequence ID" value="QPC43797.1"/>
    <property type="molecule type" value="Genomic_DNA"/>
</dbReference>
<dbReference type="PANTHER" id="PTHR43023">
    <property type="entry name" value="PROTEIN TRIGALACTOSYLDIACYLGLYCEROL 3, CHLOROPLASTIC"/>
    <property type="match status" value="1"/>
</dbReference>
<protein>
    <submittedName>
        <fullName evidence="6">ATP-binding cassette domain-containing protein</fullName>
    </submittedName>
</protein>
<dbReference type="SMART" id="SM00382">
    <property type="entry name" value="AAA"/>
    <property type="match status" value="1"/>
</dbReference>
<dbReference type="PROSITE" id="PS50893">
    <property type="entry name" value="ABC_TRANSPORTER_2"/>
    <property type="match status" value="1"/>
</dbReference>
<dbReference type="RefSeq" id="WP_213161161.1">
    <property type="nucleotide sequence ID" value="NZ_CP058214.1"/>
</dbReference>
<keyword evidence="4 6" id="KW-0067">ATP-binding</keyword>
<dbReference type="Pfam" id="PF00005">
    <property type="entry name" value="ABC_tran"/>
    <property type="match status" value="1"/>
</dbReference>
<dbReference type="Proteomes" id="UP000593594">
    <property type="component" value="Chromosome"/>
</dbReference>
<dbReference type="GO" id="GO:0005524">
    <property type="term" value="F:ATP binding"/>
    <property type="evidence" value="ECO:0007669"/>
    <property type="project" value="UniProtKB-KW"/>
</dbReference>
<evidence type="ECO:0000313" key="6">
    <source>
        <dbReference type="EMBL" id="QPC43797.1"/>
    </source>
</evidence>
<keyword evidence="7" id="KW-1185">Reference proteome</keyword>
<evidence type="ECO:0000259" key="5">
    <source>
        <dbReference type="PROSITE" id="PS50893"/>
    </source>
</evidence>